<gene>
    <name evidence="1" type="ORF">METZ01_LOCUS172023</name>
</gene>
<accession>A0A382BZX3</accession>
<dbReference type="AlphaFoldDB" id="A0A382BZX3"/>
<protein>
    <submittedName>
        <fullName evidence="1">Uncharacterized protein</fullName>
    </submittedName>
</protein>
<reference evidence="1" key="1">
    <citation type="submission" date="2018-05" db="EMBL/GenBank/DDBJ databases">
        <authorList>
            <person name="Lanie J.A."/>
            <person name="Ng W.-L."/>
            <person name="Kazmierczak K.M."/>
            <person name="Andrzejewski T.M."/>
            <person name="Davidsen T.M."/>
            <person name="Wayne K.J."/>
            <person name="Tettelin H."/>
            <person name="Glass J.I."/>
            <person name="Rusch D."/>
            <person name="Podicherti R."/>
            <person name="Tsui H.-C.T."/>
            <person name="Winkler M.E."/>
        </authorList>
    </citation>
    <scope>NUCLEOTIDE SEQUENCE</scope>
</reference>
<name>A0A382BZX3_9ZZZZ</name>
<sequence>VTSDLDYEDMMPIVGGMKADEIVVW</sequence>
<proteinExistence type="predicted"/>
<evidence type="ECO:0000313" key="1">
    <source>
        <dbReference type="EMBL" id="SVB19169.1"/>
    </source>
</evidence>
<dbReference type="EMBL" id="UINC01032088">
    <property type="protein sequence ID" value="SVB19169.1"/>
    <property type="molecule type" value="Genomic_DNA"/>
</dbReference>
<organism evidence="1">
    <name type="scientific">marine metagenome</name>
    <dbReference type="NCBI Taxonomy" id="408172"/>
    <lineage>
        <taxon>unclassified sequences</taxon>
        <taxon>metagenomes</taxon>
        <taxon>ecological metagenomes</taxon>
    </lineage>
</organism>
<feature type="non-terminal residue" evidence="1">
    <location>
        <position position="1"/>
    </location>
</feature>